<dbReference type="EMBL" id="GAMC01016041">
    <property type="protein sequence ID" value="JAB90514.1"/>
    <property type="molecule type" value="mRNA"/>
</dbReference>
<proteinExistence type="evidence at transcript level"/>
<keyword evidence="1" id="KW-0472">Membrane</keyword>
<feature type="transmembrane region" description="Helical" evidence="1">
    <location>
        <begin position="12"/>
        <end position="30"/>
    </location>
</feature>
<feature type="transmembrane region" description="Helical" evidence="1">
    <location>
        <begin position="36"/>
        <end position="55"/>
    </location>
</feature>
<accession>W8BLJ5</accession>
<dbReference type="AlphaFoldDB" id="W8BLJ5"/>
<keyword evidence="1" id="KW-0812">Transmembrane</keyword>
<keyword evidence="1" id="KW-1133">Transmembrane helix</keyword>
<sequence length="251" mass="28968">MRPKCLKHEHAFVVCFLFLDILFFSVSSQLLCVALLLFYTLICNIHMLFGICHMRHAMSASCLEQKQQHYKPKGNCIFYTHTFHFAIHFHCIFHFILTFLRSFSTTWGCKRPQVGRESTEQAAATTSMSTARIGSAIGEQPAFLSMRADRFDSTFQPFSSLVRKDCCYILYSKVDCDWGSEKLNALQNDFSALKLETASNSWTKNNNTKFTTNPQIQQVNEHNPAKVDILSRVLMRIKCLRQQQRQRGAEK</sequence>
<reference evidence="2" key="2">
    <citation type="journal article" date="2014" name="BMC Genomics">
        <title>A genomic perspective to assessing quality of mass-reared SIT flies used in Mediterranean fruit fly (Ceratitis capitata) eradication in California.</title>
        <authorList>
            <person name="Calla B."/>
            <person name="Hall B."/>
            <person name="Hou S."/>
            <person name="Geib S.M."/>
        </authorList>
    </citation>
    <scope>NUCLEOTIDE SEQUENCE</scope>
</reference>
<reference evidence="2" key="1">
    <citation type="submission" date="2013-07" db="EMBL/GenBank/DDBJ databases">
        <authorList>
            <person name="Geib S."/>
        </authorList>
    </citation>
    <scope>NUCLEOTIDE SEQUENCE</scope>
</reference>
<evidence type="ECO:0000256" key="1">
    <source>
        <dbReference type="SAM" id="Phobius"/>
    </source>
</evidence>
<protein>
    <submittedName>
        <fullName evidence="2">Uncharacterized protein</fullName>
    </submittedName>
</protein>
<organism evidence="2">
    <name type="scientific">Ceratitis capitata</name>
    <name type="common">Mediterranean fruit fly</name>
    <name type="synonym">Tephritis capitata</name>
    <dbReference type="NCBI Taxonomy" id="7213"/>
    <lineage>
        <taxon>Eukaryota</taxon>
        <taxon>Metazoa</taxon>
        <taxon>Ecdysozoa</taxon>
        <taxon>Arthropoda</taxon>
        <taxon>Hexapoda</taxon>
        <taxon>Insecta</taxon>
        <taxon>Pterygota</taxon>
        <taxon>Neoptera</taxon>
        <taxon>Endopterygota</taxon>
        <taxon>Diptera</taxon>
        <taxon>Brachycera</taxon>
        <taxon>Muscomorpha</taxon>
        <taxon>Tephritoidea</taxon>
        <taxon>Tephritidae</taxon>
        <taxon>Ceratitis</taxon>
        <taxon>Ceratitis</taxon>
    </lineage>
</organism>
<evidence type="ECO:0000313" key="2">
    <source>
        <dbReference type="EMBL" id="JAB90514.1"/>
    </source>
</evidence>
<feature type="transmembrane region" description="Helical" evidence="1">
    <location>
        <begin position="76"/>
        <end position="100"/>
    </location>
</feature>
<name>W8BLJ5_CERCA</name>